<evidence type="ECO:0008006" key="7">
    <source>
        <dbReference type="Google" id="ProtNLM"/>
    </source>
</evidence>
<keyword evidence="2" id="KW-0344">Guanine-nucleotide releasing factor</keyword>
<gene>
    <name evidence="5" type="ORF">PVAR5_7165</name>
</gene>
<dbReference type="GO" id="GO:0005085">
    <property type="term" value="F:guanyl-nucleotide exchange factor activity"/>
    <property type="evidence" value="ECO:0007669"/>
    <property type="project" value="UniProtKB-KW"/>
</dbReference>
<keyword evidence="3" id="KW-0143">Chaperone</keyword>
<dbReference type="GO" id="GO:0007186">
    <property type="term" value="P:G protein-coupled receptor signaling pathway"/>
    <property type="evidence" value="ECO:0007669"/>
    <property type="project" value="TreeGrafter"/>
</dbReference>
<dbReference type="EMBL" id="BAUL01000248">
    <property type="protein sequence ID" value="GAD98471.1"/>
    <property type="molecule type" value="Genomic_DNA"/>
</dbReference>
<comment type="similarity">
    <text evidence="1">Belongs to the synembryn family.</text>
</comment>
<evidence type="ECO:0000256" key="3">
    <source>
        <dbReference type="ARBA" id="ARBA00023186"/>
    </source>
</evidence>
<protein>
    <recommendedName>
        <fullName evidence="7">Guanine nucleotide exchange factor</fullName>
    </recommendedName>
</protein>
<dbReference type="InParanoid" id="V5G8Z7"/>
<dbReference type="AlphaFoldDB" id="V5G8Z7"/>
<proteinExistence type="inferred from homology"/>
<comment type="caution">
    <text evidence="5">The sequence shown here is derived from an EMBL/GenBank/DDBJ whole genome shotgun (WGS) entry which is preliminary data.</text>
</comment>
<dbReference type="InterPro" id="IPR019318">
    <property type="entry name" value="Gua_nucleotide_exch_fac_Ric8"/>
</dbReference>
<dbReference type="SUPFAM" id="SSF48371">
    <property type="entry name" value="ARM repeat"/>
    <property type="match status" value="1"/>
</dbReference>
<evidence type="ECO:0000313" key="5">
    <source>
        <dbReference type="EMBL" id="GAD98471.1"/>
    </source>
</evidence>
<dbReference type="eggNOG" id="KOG4464">
    <property type="taxonomic scope" value="Eukaryota"/>
</dbReference>
<name>V5G8Z7_BYSSN</name>
<organism evidence="5 6">
    <name type="scientific">Byssochlamys spectabilis (strain No. 5 / NBRC 109023)</name>
    <name type="common">Paecilomyces variotii</name>
    <dbReference type="NCBI Taxonomy" id="1356009"/>
    <lineage>
        <taxon>Eukaryota</taxon>
        <taxon>Fungi</taxon>
        <taxon>Dikarya</taxon>
        <taxon>Ascomycota</taxon>
        <taxon>Pezizomycotina</taxon>
        <taxon>Eurotiomycetes</taxon>
        <taxon>Eurotiomycetidae</taxon>
        <taxon>Eurotiales</taxon>
        <taxon>Thermoascaceae</taxon>
        <taxon>Paecilomyces</taxon>
    </lineage>
</organism>
<dbReference type="GO" id="GO:0001965">
    <property type="term" value="F:G-protein alpha-subunit binding"/>
    <property type="evidence" value="ECO:0007669"/>
    <property type="project" value="TreeGrafter"/>
</dbReference>
<evidence type="ECO:0000256" key="1">
    <source>
        <dbReference type="ARBA" id="ARBA00009049"/>
    </source>
</evidence>
<sequence length="451" mass="49957">MNFLAVQGPEKLKDVTQILDTLKRDLTEKSISSSERTQLLLRLRQHGTNPGIETLVKYGVEGETVDERRAALRCVANALLLDPNMRQILVDTGYGGKLAETLKTDSSDDEMIISRILFLSTYDTAMDFEKLINSHGLGDNINYQISRHADQFMKEAKDPLSQMDEMALTDTLKLIFNIAKLHPELMSAFSPSIPHILEIISRIDISKRPLDGLVGQLINCLSVLDLEGKKSKDYESGQLFPTSDENRNVDKLVNILGKAVAVYKTDDLESQAITLLHVLIIIYEVAPSSVREHMQSLLLPEKSDRSVPIGKTDSLPSKLLKLTSTPSLNLKTAISELMFVLSDKDAETLAKNIGYGFAAGFLSARGLGVPQNTEEGGLNSEINPITGQRWDAEPVDTGPPMTQEEKEREAERLFVLFERAKTNGLINVENPVVQAAREGRLEELPDDADSD</sequence>
<dbReference type="PANTHER" id="PTHR12425">
    <property type="entry name" value="SYNEMBRYN"/>
    <property type="match status" value="1"/>
</dbReference>
<keyword evidence="6" id="KW-1185">Reference proteome</keyword>
<dbReference type="Pfam" id="PF10165">
    <property type="entry name" value="Ric8"/>
    <property type="match status" value="1"/>
</dbReference>
<dbReference type="PANTHER" id="PTHR12425:SF5">
    <property type="entry name" value="SYNEMBRYN"/>
    <property type="match status" value="1"/>
</dbReference>
<feature type="region of interest" description="Disordered" evidence="4">
    <location>
        <begin position="379"/>
        <end position="404"/>
    </location>
</feature>
<evidence type="ECO:0000256" key="4">
    <source>
        <dbReference type="SAM" id="MobiDB-lite"/>
    </source>
</evidence>
<dbReference type="GO" id="GO:0005737">
    <property type="term" value="C:cytoplasm"/>
    <property type="evidence" value="ECO:0007669"/>
    <property type="project" value="TreeGrafter"/>
</dbReference>
<dbReference type="Proteomes" id="UP000018001">
    <property type="component" value="Unassembled WGS sequence"/>
</dbReference>
<dbReference type="OrthoDB" id="5585685at2759"/>
<dbReference type="HOGENOM" id="CLU_015532_0_0_1"/>
<evidence type="ECO:0000313" key="6">
    <source>
        <dbReference type="Proteomes" id="UP000018001"/>
    </source>
</evidence>
<dbReference type="InterPro" id="IPR016024">
    <property type="entry name" value="ARM-type_fold"/>
</dbReference>
<reference evidence="6" key="1">
    <citation type="journal article" date="2014" name="Genome Announc.">
        <title>Draft genome sequence of the formaldehyde-resistant fungus Byssochlamys spectabilis No. 5 (anamorph Paecilomyces variotii No. 5) (NBRC109023).</title>
        <authorList>
            <person name="Oka T."/>
            <person name="Ekino K."/>
            <person name="Fukuda K."/>
            <person name="Nomura Y."/>
        </authorList>
    </citation>
    <scope>NUCLEOTIDE SEQUENCE [LARGE SCALE GENOMIC DNA]</scope>
    <source>
        <strain evidence="6">No. 5 / NBRC 109023</strain>
    </source>
</reference>
<evidence type="ECO:0000256" key="2">
    <source>
        <dbReference type="ARBA" id="ARBA00022658"/>
    </source>
</evidence>
<accession>V5G8Z7</accession>